<dbReference type="GO" id="GO:0016740">
    <property type="term" value="F:transferase activity"/>
    <property type="evidence" value="ECO:0007669"/>
    <property type="project" value="UniProtKB-KW"/>
</dbReference>
<keyword evidence="1 5" id="KW-0808">Transferase</keyword>
<reference evidence="5" key="1">
    <citation type="submission" date="2022-01" db="EMBL/GenBank/DDBJ databases">
        <title>Microbacterium eymi and Microbacterium rhizovicinus sp. nov., isolated from the rhizospheric soil of Elymus tsukushiensis, a plant native to the Dokdo Islands, Republic of Korea.</title>
        <authorList>
            <person name="Hwang Y.J."/>
        </authorList>
    </citation>
    <scope>NUCLEOTIDE SEQUENCE</scope>
    <source>
        <strain evidence="5">KUDC0405</strain>
    </source>
</reference>
<dbReference type="EMBL" id="CP091139">
    <property type="protein sequence ID" value="UUT34926.1"/>
    <property type="molecule type" value="Genomic_DNA"/>
</dbReference>
<dbReference type="Pfam" id="PF12804">
    <property type="entry name" value="NTP_transf_3"/>
    <property type="match status" value="2"/>
</dbReference>
<feature type="domain" description="DUF6457" evidence="4">
    <location>
        <begin position="280"/>
        <end position="359"/>
    </location>
</feature>
<feature type="compositionally biased region" description="Polar residues" evidence="2">
    <location>
        <begin position="126"/>
        <end position="137"/>
    </location>
</feature>
<keyword evidence="6" id="KW-1185">Reference proteome</keyword>
<evidence type="ECO:0000259" key="4">
    <source>
        <dbReference type="Pfam" id="PF20058"/>
    </source>
</evidence>
<accession>A0ABY5NIH1</accession>
<feature type="region of interest" description="Disordered" evidence="2">
    <location>
        <begin position="66"/>
        <end position="144"/>
    </location>
</feature>
<evidence type="ECO:0000313" key="6">
    <source>
        <dbReference type="Proteomes" id="UP001054811"/>
    </source>
</evidence>
<proteinExistence type="predicted"/>
<evidence type="ECO:0000256" key="2">
    <source>
        <dbReference type="SAM" id="MobiDB-lite"/>
    </source>
</evidence>
<name>A0ABY5NIH1_9MICO</name>
<dbReference type="Pfam" id="PF20058">
    <property type="entry name" value="DUF6457"/>
    <property type="match status" value="1"/>
</dbReference>
<organism evidence="5 6">
    <name type="scientific">Microbacterium elymi</name>
    <dbReference type="NCBI Taxonomy" id="2909587"/>
    <lineage>
        <taxon>Bacteria</taxon>
        <taxon>Bacillati</taxon>
        <taxon>Actinomycetota</taxon>
        <taxon>Actinomycetes</taxon>
        <taxon>Micrococcales</taxon>
        <taxon>Microbacteriaceae</taxon>
        <taxon>Microbacterium</taxon>
    </lineage>
</organism>
<dbReference type="Proteomes" id="UP001054811">
    <property type="component" value="Chromosome"/>
</dbReference>
<dbReference type="RefSeq" id="WP_259611464.1">
    <property type="nucleotide sequence ID" value="NZ_CP091139.2"/>
</dbReference>
<evidence type="ECO:0000259" key="3">
    <source>
        <dbReference type="Pfam" id="PF12804"/>
    </source>
</evidence>
<dbReference type="SUPFAM" id="SSF53448">
    <property type="entry name" value="Nucleotide-diphospho-sugar transferases"/>
    <property type="match status" value="1"/>
</dbReference>
<sequence length="360" mass="36399">MAHSAAGTPGADARSVGAILLAGGRASRMGGIDKPRLQIDGVSLLDRAIAAVRSVSAAPIVVAGPAPTDAAPPSPAPAPSARADPGTSDRAASPSPAQPTPGLGTSDRAASPSPAQPTPGLGTSDRAASSSAAQPTPLTWVREDPPFTGPVAAIVAALAAMPADSDPAWTLVLACDLPHVDAAVRQLVHDIVLLGSDIDGACLSDASSRPQWLTGLYRTTALAAGRGIHPGRGPEPVDARAPGRPGDRGAARPVRQRPRHRHVGGLQELHQGGRMSDHLPPEALDHWADALRERFGLAPEDVPISLILDLAKDVANGVARPAAPFSAFVAGLVAGRAGGSPEQVREAAAAVSELASTWEA</sequence>
<dbReference type="InterPro" id="IPR025877">
    <property type="entry name" value="MobA-like_NTP_Trfase"/>
</dbReference>
<dbReference type="PANTHER" id="PTHR19136:SF81">
    <property type="entry name" value="MOLYBDENUM COFACTOR GUANYLYLTRANSFERASE"/>
    <property type="match status" value="1"/>
</dbReference>
<dbReference type="InterPro" id="IPR045598">
    <property type="entry name" value="DUF6457"/>
</dbReference>
<feature type="region of interest" description="Disordered" evidence="2">
    <location>
        <begin position="226"/>
        <end position="260"/>
    </location>
</feature>
<gene>
    <name evidence="5" type="ORF">L2X98_31545</name>
</gene>
<evidence type="ECO:0000313" key="5">
    <source>
        <dbReference type="EMBL" id="UUT34926.1"/>
    </source>
</evidence>
<evidence type="ECO:0000256" key="1">
    <source>
        <dbReference type="ARBA" id="ARBA00022679"/>
    </source>
</evidence>
<feature type="domain" description="MobA-like NTP transferase" evidence="3">
    <location>
        <begin position="18"/>
        <end position="70"/>
    </location>
</feature>
<dbReference type="Gene3D" id="3.90.550.10">
    <property type="entry name" value="Spore Coat Polysaccharide Biosynthesis Protein SpsA, Chain A"/>
    <property type="match status" value="1"/>
</dbReference>
<dbReference type="PANTHER" id="PTHR19136">
    <property type="entry name" value="MOLYBDENUM COFACTOR GUANYLYLTRANSFERASE"/>
    <property type="match status" value="1"/>
</dbReference>
<protein>
    <submittedName>
        <fullName evidence="5">NTP transferase domain-containing protein</fullName>
    </submittedName>
</protein>
<feature type="domain" description="MobA-like NTP transferase" evidence="3">
    <location>
        <begin position="130"/>
        <end position="224"/>
    </location>
</feature>
<dbReference type="InterPro" id="IPR029044">
    <property type="entry name" value="Nucleotide-diphossugar_trans"/>
</dbReference>